<dbReference type="GO" id="GO:0016616">
    <property type="term" value="F:oxidoreductase activity, acting on the CH-OH group of donors, NAD or NADP as acceptor"/>
    <property type="evidence" value="ECO:0007669"/>
    <property type="project" value="UniProtKB-ARBA"/>
</dbReference>
<evidence type="ECO:0000256" key="1">
    <source>
        <dbReference type="ARBA" id="ARBA00006484"/>
    </source>
</evidence>
<dbReference type="InterPro" id="IPR036291">
    <property type="entry name" value="NAD(P)-bd_dom_sf"/>
</dbReference>
<evidence type="ECO:0000256" key="3">
    <source>
        <dbReference type="RuleBase" id="RU000363"/>
    </source>
</evidence>
<evidence type="ECO:0000313" key="5">
    <source>
        <dbReference type="Proteomes" id="UP000194946"/>
    </source>
</evidence>
<name>A0A251ZX07_9PROT</name>
<evidence type="ECO:0000313" key="4">
    <source>
        <dbReference type="EMBL" id="OUI79183.1"/>
    </source>
</evidence>
<dbReference type="EMBL" id="JOPB01000002">
    <property type="protein sequence ID" value="OUI79183.1"/>
    <property type="molecule type" value="Genomic_DNA"/>
</dbReference>
<dbReference type="PANTHER" id="PTHR42901">
    <property type="entry name" value="ALCOHOL DEHYDROGENASE"/>
    <property type="match status" value="1"/>
</dbReference>
<keyword evidence="2" id="KW-0560">Oxidoreductase</keyword>
<dbReference type="PRINTS" id="PR00081">
    <property type="entry name" value="GDHRDH"/>
</dbReference>
<dbReference type="Proteomes" id="UP000194946">
    <property type="component" value="Unassembled WGS sequence"/>
</dbReference>
<accession>A0A251ZX07</accession>
<sequence length="252" mass="27331">MTCKGIALVTGASVGFGREITCRLVRDGYKVIAAARRKEKLEQLVAQFPESIYPVVMDMMDTKGVEQSINQLPTEWQNIDILVNNAGLALGVDPIPNISLPSWDQMVQTNIVGLIHLTQYIIGGMIKRQKGHVISLGSIAGTYPYPGGNVYGATKAFVAQFMLNLKTDLLGTPIRVTNIEPGLCGGTEFSEVRLKDHEKAKDVYAGTQPLTAQDIAETVSWVVGLPAHVNINRIEMMPVCQAPAGVAVSRKK</sequence>
<dbReference type="FunFam" id="3.40.50.720:FF:000047">
    <property type="entry name" value="NADP-dependent L-serine/L-allo-threonine dehydrogenase"/>
    <property type="match status" value="1"/>
</dbReference>
<gene>
    <name evidence="4" type="ORF">HK18_04650</name>
</gene>
<keyword evidence="5" id="KW-1185">Reference proteome</keyword>
<dbReference type="PANTHER" id="PTHR42901:SF1">
    <property type="entry name" value="ALCOHOL DEHYDROGENASE"/>
    <property type="match status" value="1"/>
</dbReference>
<dbReference type="RefSeq" id="WP_008854172.1">
    <property type="nucleotide sequence ID" value="NZ_JOPB01000002.1"/>
</dbReference>
<dbReference type="Gene3D" id="3.40.50.720">
    <property type="entry name" value="NAD(P)-binding Rossmann-like Domain"/>
    <property type="match status" value="1"/>
</dbReference>
<comment type="caution">
    <text evidence="4">The sequence shown here is derived from an EMBL/GenBank/DDBJ whole genome shotgun (WGS) entry which is preliminary data.</text>
</comment>
<proteinExistence type="inferred from homology"/>
<reference evidence="5" key="1">
    <citation type="submission" date="2014-06" db="EMBL/GenBank/DDBJ databases">
        <authorList>
            <person name="Winans N.J."/>
            <person name="Newell P.D."/>
            <person name="Douglas A.E."/>
        </authorList>
    </citation>
    <scope>NUCLEOTIDE SEQUENCE [LARGE SCALE GENOMIC DNA]</scope>
    <source>
        <strain evidence="5">DmL_052</strain>
    </source>
</reference>
<dbReference type="Pfam" id="PF00106">
    <property type="entry name" value="adh_short"/>
    <property type="match status" value="1"/>
</dbReference>
<protein>
    <submittedName>
        <fullName evidence="4">Malonic semialdehyde reductase</fullName>
    </submittedName>
</protein>
<evidence type="ECO:0000256" key="2">
    <source>
        <dbReference type="ARBA" id="ARBA00023002"/>
    </source>
</evidence>
<dbReference type="SUPFAM" id="SSF51735">
    <property type="entry name" value="NAD(P)-binding Rossmann-fold domains"/>
    <property type="match status" value="1"/>
</dbReference>
<organism evidence="4 5">
    <name type="scientific">Commensalibacter intestini</name>
    <dbReference type="NCBI Taxonomy" id="479936"/>
    <lineage>
        <taxon>Bacteria</taxon>
        <taxon>Pseudomonadati</taxon>
        <taxon>Pseudomonadota</taxon>
        <taxon>Alphaproteobacteria</taxon>
        <taxon>Acetobacterales</taxon>
        <taxon>Acetobacteraceae</taxon>
    </lineage>
</organism>
<dbReference type="InterPro" id="IPR002347">
    <property type="entry name" value="SDR_fam"/>
</dbReference>
<dbReference type="AlphaFoldDB" id="A0A251ZX07"/>
<comment type="similarity">
    <text evidence="1 3">Belongs to the short-chain dehydrogenases/reductases (SDR) family.</text>
</comment>
<dbReference type="PRINTS" id="PR00080">
    <property type="entry name" value="SDRFAMILY"/>
</dbReference>